<feature type="region of interest" description="Disordered" evidence="1">
    <location>
        <begin position="216"/>
        <end position="241"/>
    </location>
</feature>
<gene>
    <name evidence="2" type="ORF">Salat_1566600</name>
</gene>
<dbReference type="EMBL" id="JACGWO010000005">
    <property type="protein sequence ID" value="KAK4427976.1"/>
    <property type="molecule type" value="Genomic_DNA"/>
</dbReference>
<protein>
    <submittedName>
        <fullName evidence="2">Histone acetyltransferase HAC12</fullName>
    </submittedName>
</protein>
<sequence length="241" mass="27031">MNLQKHHLGQISGQVSNQAGAMLLGLPHQNGNPVPGQMQNPNAPRNVQSMDPEIGKLTHSVSALCWEFLMQWRQQSHEVPTKKMIDLVKRLEEGLFKSATTKEEYLNLATLESRLHILIKRFPTSNHNQQFSHANSSPPVAETAEDLQPPLTRIKIKPDHQILVPESERSVALASNVNDYHVQDAQHNEQRHDSHIAMKSETTEVKMELPGSVAFGQLSRKNTEMKDNLDDVRVQSPEGGP</sequence>
<comment type="caution">
    <text evidence="2">The sequence shown here is derived from an EMBL/GenBank/DDBJ whole genome shotgun (WGS) entry which is preliminary data.</text>
</comment>
<dbReference type="Proteomes" id="UP001293254">
    <property type="component" value="Unassembled WGS sequence"/>
</dbReference>
<feature type="compositionally biased region" description="Basic and acidic residues" evidence="1">
    <location>
        <begin position="221"/>
        <end position="233"/>
    </location>
</feature>
<reference evidence="2" key="2">
    <citation type="journal article" date="2024" name="Plant">
        <title>Genomic evolution and insights into agronomic trait innovations of Sesamum species.</title>
        <authorList>
            <person name="Miao H."/>
            <person name="Wang L."/>
            <person name="Qu L."/>
            <person name="Liu H."/>
            <person name="Sun Y."/>
            <person name="Le M."/>
            <person name="Wang Q."/>
            <person name="Wei S."/>
            <person name="Zheng Y."/>
            <person name="Lin W."/>
            <person name="Duan Y."/>
            <person name="Cao H."/>
            <person name="Xiong S."/>
            <person name="Wang X."/>
            <person name="Wei L."/>
            <person name="Li C."/>
            <person name="Ma Q."/>
            <person name="Ju M."/>
            <person name="Zhao R."/>
            <person name="Li G."/>
            <person name="Mu C."/>
            <person name="Tian Q."/>
            <person name="Mei H."/>
            <person name="Zhang T."/>
            <person name="Gao T."/>
            <person name="Zhang H."/>
        </authorList>
    </citation>
    <scope>NUCLEOTIDE SEQUENCE</scope>
    <source>
        <strain evidence="2">3651</strain>
    </source>
</reference>
<reference evidence="2" key="1">
    <citation type="submission" date="2020-06" db="EMBL/GenBank/DDBJ databases">
        <authorList>
            <person name="Li T."/>
            <person name="Hu X."/>
            <person name="Zhang T."/>
            <person name="Song X."/>
            <person name="Zhang H."/>
            <person name="Dai N."/>
            <person name="Sheng W."/>
            <person name="Hou X."/>
            <person name="Wei L."/>
        </authorList>
    </citation>
    <scope>NUCLEOTIDE SEQUENCE</scope>
    <source>
        <strain evidence="2">3651</strain>
        <tissue evidence="2">Leaf</tissue>
    </source>
</reference>
<organism evidence="2 3">
    <name type="scientific">Sesamum alatum</name>
    <dbReference type="NCBI Taxonomy" id="300844"/>
    <lineage>
        <taxon>Eukaryota</taxon>
        <taxon>Viridiplantae</taxon>
        <taxon>Streptophyta</taxon>
        <taxon>Embryophyta</taxon>
        <taxon>Tracheophyta</taxon>
        <taxon>Spermatophyta</taxon>
        <taxon>Magnoliopsida</taxon>
        <taxon>eudicotyledons</taxon>
        <taxon>Gunneridae</taxon>
        <taxon>Pentapetalae</taxon>
        <taxon>asterids</taxon>
        <taxon>lamiids</taxon>
        <taxon>Lamiales</taxon>
        <taxon>Pedaliaceae</taxon>
        <taxon>Sesamum</taxon>
    </lineage>
</organism>
<accession>A0AAE1YCX1</accession>
<keyword evidence="3" id="KW-1185">Reference proteome</keyword>
<proteinExistence type="predicted"/>
<name>A0AAE1YCX1_9LAMI</name>
<evidence type="ECO:0000313" key="2">
    <source>
        <dbReference type="EMBL" id="KAK4427976.1"/>
    </source>
</evidence>
<dbReference type="AlphaFoldDB" id="A0AAE1YCX1"/>
<evidence type="ECO:0000313" key="3">
    <source>
        <dbReference type="Proteomes" id="UP001293254"/>
    </source>
</evidence>
<evidence type="ECO:0000256" key="1">
    <source>
        <dbReference type="SAM" id="MobiDB-lite"/>
    </source>
</evidence>